<evidence type="ECO:0000256" key="3">
    <source>
        <dbReference type="RuleBase" id="RU361214"/>
    </source>
</evidence>
<keyword evidence="7" id="KW-1185">Reference proteome</keyword>
<dbReference type="AlphaFoldDB" id="A0AAD5KEJ9"/>
<dbReference type="InterPro" id="IPR036570">
    <property type="entry name" value="HORMA_dom_sf"/>
</dbReference>
<dbReference type="GO" id="GO:0034727">
    <property type="term" value="P:piecemeal microautophagy of the nucleus"/>
    <property type="evidence" value="ECO:0007669"/>
    <property type="project" value="TreeGrafter"/>
</dbReference>
<reference evidence="6" key="2">
    <citation type="submission" date="2023-02" db="EMBL/GenBank/DDBJ databases">
        <authorList>
            <consortium name="DOE Joint Genome Institute"/>
            <person name="Mondo S.J."/>
            <person name="Chang Y."/>
            <person name="Wang Y."/>
            <person name="Ahrendt S."/>
            <person name="Andreopoulos W."/>
            <person name="Barry K."/>
            <person name="Beard J."/>
            <person name="Benny G.L."/>
            <person name="Blankenship S."/>
            <person name="Bonito G."/>
            <person name="Cuomo C."/>
            <person name="Desiro A."/>
            <person name="Gervers K.A."/>
            <person name="Hundley H."/>
            <person name="Kuo A."/>
            <person name="LaButti K."/>
            <person name="Lang B.F."/>
            <person name="Lipzen A."/>
            <person name="O'Donnell K."/>
            <person name="Pangilinan J."/>
            <person name="Reynolds N."/>
            <person name="Sandor L."/>
            <person name="Smith M.W."/>
            <person name="Tsang A."/>
            <person name="Grigoriev I.V."/>
            <person name="Stajich J.E."/>
            <person name="Spatafora J.W."/>
        </authorList>
    </citation>
    <scope>NUCLEOTIDE SEQUENCE</scope>
    <source>
        <strain evidence="6">RSA 2281</strain>
    </source>
</reference>
<feature type="region of interest" description="Disordered" evidence="4">
    <location>
        <begin position="356"/>
        <end position="479"/>
    </location>
</feature>
<proteinExistence type="inferred from homology"/>
<evidence type="ECO:0000256" key="4">
    <source>
        <dbReference type="SAM" id="MobiDB-lite"/>
    </source>
</evidence>
<keyword evidence="2 3" id="KW-0072">Autophagy</keyword>
<dbReference type="Pfam" id="PF10033">
    <property type="entry name" value="ATG13"/>
    <property type="match status" value="1"/>
</dbReference>
<dbReference type="GO" id="GO:0005829">
    <property type="term" value="C:cytosol"/>
    <property type="evidence" value="ECO:0007669"/>
    <property type="project" value="TreeGrafter"/>
</dbReference>
<feature type="compositionally biased region" description="Low complexity" evidence="4">
    <location>
        <begin position="1"/>
        <end position="18"/>
    </location>
</feature>
<feature type="compositionally biased region" description="Low complexity" evidence="4">
    <location>
        <begin position="452"/>
        <end position="479"/>
    </location>
</feature>
<dbReference type="GO" id="GO:0034497">
    <property type="term" value="P:protein localization to phagophore assembly site"/>
    <property type="evidence" value="ECO:0007669"/>
    <property type="project" value="TreeGrafter"/>
</dbReference>
<dbReference type="Gene3D" id="3.30.900.10">
    <property type="entry name" value="HORMA domain"/>
    <property type="match status" value="1"/>
</dbReference>
<evidence type="ECO:0000313" key="6">
    <source>
        <dbReference type="EMBL" id="KAI9268195.1"/>
    </source>
</evidence>
<evidence type="ECO:0000256" key="1">
    <source>
        <dbReference type="ARBA" id="ARBA00005246"/>
    </source>
</evidence>
<protein>
    <recommendedName>
        <fullName evidence="3">Autophagy-related protein 13</fullName>
    </recommendedName>
</protein>
<dbReference type="Proteomes" id="UP001209540">
    <property type="component" value="Unassembled WGS sequence"/>
</dbReference>
<dbReference type="InterPro" id="IPR018731">
    <property type="entry name" value="Atg13_N"/>
</dbReference>
<comment type="similarity">
    <text evidence="1 3">Belongs to the ATG13 family. Fungi subfamily.</text>
</comment>
<feature type="region of interest" description="Disordered" evidence="4">
    <location>
        <begin position="46"/>
        <end position="65"/>
    </location>
</feature>
<dbReference type="PANTHER" id="PTHR13430:SF4">
    <property type="entry name" value="AUTOPHAGY-RELATED PROTEIN 13"/>
    <property type="match status" value="1"/>
</dbReference>
<feature type="compositionally biased region" description="Polar residues" evidence="4">
    <location>
        <begin position="46"/>
        <end position="61"/>
    </location>
</feature>
<dbReference type="EMBL" id="JAIXMP010000009">
    <property type="protein sequence ID" value="KAI9268195.1"/>
    <property type="molecule type" value="Genomic_DNA"/>
</dbReference>
<dbReference type="GO" id="GO:0000423">
    <property type="term" value="P:mitophagy"/>
    <property type="evidence" value="ECO:0007669"/>
    <property type="project" value="TreeGrafter"/>
</dbReference>
<feature type="region of interest" description="Disordered" evidence="4">
    <location>
        <begin position="1"/>
        <end position="33"/>
    </location>
</feature>
<reference evidence="6" key="1">
    <citation type="journal article" date="2022" name="IScience">
        <title>Evolution of zygomycete secretomes and the origins of terrestrial fungal ecologies.</title>
        <authorList>
            <person name="Chang Y."/>
            <person name="Wang Y."/>
            <person name="Mondo S."/>
            <person name="Ahrendt S."/>
            <person name="Andreopoulos W."/>
            <person name="Barry K."/>
            <person name="Beard J."/>
            <person name="Benny G.L."/>
            <person name="Blankenship S."/>
            <person name="Bonito G."/>
            <person name="Cuomo C."/>
            <person name="Desiro A."/>
            <person name="Gervers K.A."/>
            <person name="Hundley H."/>
            <person name="Kuo A."/>
            <person name="LaButti K."/>
            <person name="Lang B.F."/>
            <person name="Lipzen A."/>
            <person name="O'Donnell K."/>
            <person name="Pangilinan J."/>
            <person name="Reynolds N."/>
            <person name="Sandor L."/>
            <person name="Smith M.E."/>
            <person name="Tsang A."/>
            <person name="Grigoriev I.V."/>
            <person name="Stajich J.E."/>
            <person name="Spatafora J.W."/>
        </authorList>
    </citation>
    <scope>NUCLEOTIDE SEQUENCE</scope>
    <source>
        <strain evidence="6">RSA 2281</strain>
    </source>
</reference>
<organism evidence="6 7">
    <name type="scientific">Phascolomyces articulosus</name>
    <dbReference type="NCBI Taxonomy" id="60185"/>
    <lineage>
        <taxon>Eukaryota</taxon>
        <taxon>Fungi</taxon>
        <taxon>Fungi incertae sedis</taxon>
        <taxon>Mucoromycota</taxon>
        <taxon>Mucoromycotina</taxon>
        <taxon>Mucoromycetes</taxon>
        <taxon>Mucorales</taxon>
        <taxon>Lichtheimiaceae</taxon>
        <taxon>Phascolomyces</taxon>
    </lineage>
</organism>
<feature type="region of interest" description="Disordered" evidence="4">
    <location>
        <begin position="513"/>
        <end position="555"/>
    </location>
</feature>
<feature type="compositionally biased region" description="Low complexity" evidence="4">
    <location>
        <begin position="369"/>
        <end position="380"/>
    </location>
</feature>
<feature type="domain" description="Autophagy-related protein 13 N-terminal" evidence="5">
    <location>
        <begin position="37"/>
        <end position="280"/>
    </location>
</feature>
<dbReference type="GO" id="GO:0000407">
    <property type="term" value="C:phagophore assembly site"/>
    <property type="evidence" value="ECO:0007669"/>
    <property type="project" value="TreeGrafter"/>
</dbReference>
<evidence type="ECO:0000256" key="2">
    <source>
        <dbReference type="ARBA" id="ARBA00023006"/>
    </source>
</evidence>
<comment type="caution">
    <text evidence="6">The sequence shown here is derived from an EMBL/GenBank/DDBJ whole genome shotgun (WGS) entry which is preliminary data.</text>
</comment>
<dbReference type="GO" id="GO:1990316">
    <property type="term" value="C:Atg1/ULK1 kinase complex"/>
    <property type="evidence" value="ECO:0007669"/>
    <property type="project" value="InterPro"/>
</dbReference>
<gene>
    <name evidence="6" type="ORF">BDA99DRAFT_358928</name>
</gene>
<sequence length="619" mass="69862">MLHSHSPSPSRFPFNNHSNDSKTESIIKVQRRRRRKKNFYIKTAQTVIQSRQQSPQKNDSTIDQDDGKRRINRWFNMNTREYPDSLRSELKYWITRAFVSPITQPPPLIIEIYLDITNIPAGKELALKHGWKLIDINLGASSNKKKNRILLENWILSLNHPLPTQPLDLGNVYKRSILFFRTLYAFTRLLPSYQTYQHIMLNNNNNTTTTTAAASTIAADDQSCLSIGYRFTSSLNNSKDDEIGLDEGPDANTITRNLDSIVTPLGILGLQVQYRANCDFIIHDPLAMNIDPPLSTPATTTTDASAQLMDLDQYYFTPTIAKYNPTNDSTDEEDEKEEHGFKTITKASILKQKATMTDWPPIPRKSESARVTTATTSSASPFHQRQEYNRRRPSSSSAYRRNMNNNTNTITSVRPANLSLRPLSMNDGDTLFIKSSSTAEPPPPPPAPPLSPSSSSRLHVSPFKSPTLSSSSQHSSTFSLRSLRGVDDEKNSIKSNITRRFSSSFDYRHTERYYHSAPSGGGAEHSNEMQEGSSTTTTSKTRSRRSFSVARKPASSIVSSVDQDDELEEFVRSLNLRQTPEFQSRLLSEDMSESNMHYMDGPSRDVSASYYRSKVNTSI</sequence>
<evidence type="ECO:0000259" key="5">
    <source>
        <dbReference type="Pfam" id="PF10033"/>
    </source>
</evidence>
<feature type="compositionally biased region" description="Pro residues" evidence="4">
    <location>
        <begin position="440"/>
        <end position="451"/>
    </location>
</feature>
<dbReference type="PANTHER" id="PTHR13430">
    <property type="match status" value="1"/>
</dbReference>
<feature type="compositionally biased region" description="Low complexity" evidence="4">
    <location>
        <begin position="394"/>
        <end position="411"/>
    </location>
</feature>
<name>A0AAD5KEJ9_9FUNG</name>
<dbReference type="InterPro" id="IPR040182">
    <property type="entry name" value="ATG13"/>
</dbReference>
<accession>A0AAD5KEJ9</accession>
<evidence type="ECO:0000313" key="7">
    <source>
        <dbReference type="Proteomes" id="UP001209540"/>
    </source>
</evidence>